<dbReference type="Gene3D" id="3.30.200.20">
    <property type="entry name" value="Phosphorylase Kinase, domain 1"/>
    <property type="match status" value="1"/>
</dbReference>
<dbReference type="InterPro" id="IPR011009">
    <property type="entry name" value="Kinase-like_dom_sf"/>
</dbReference>
<keyword evidence="3" id="KW-0808">Transferase</keyword>
<gene>
    <name evidence="11" type="ORF">FB45DRAFT_41433</name>
</gene>
<dbReference type="SUPFAM" id="SSF56112">
    <property type="entry name" value="Protein kinase-like (PK-like)"/>
    <property type="match status" value="1"/>
</dbReference>
<evidence type="ECO:0000256" key="2">
    <source>
        <dbReference type="ARBA" id="ARBA00022527"/>
    </source>
</evidence>
<keyword evidence="4" id="KW-0547">Nucleotide-binding</keyword>
<accession>A0AAD7BR90</accession>
<dbReference type="GO" id="GO:0004674">
    <property type="term" value="F:protein serine/threonine kinase activity"/>
    <property type="evidence" value="ECO:0007669"/>
    <property type="project" value="UniProtKB-KW"/>
</dbReference>
<evidence type="ECO:0000313" key="12">
    <source>
        <dbReference type="Proteomes" id="UP001221142"/>
    </source>
</evidence>
<evidence type="ECO:0000259" key="10">
    <source>
        <dbReference type="PROSITE" id="PS50011"/>
    </source>
</evidence>
<evidence type="ECO:0000256" key="3">
    <source>
        <dbReference type="ARBA" id="ARBA00022679"/>
    </source>
</evidence>
<dbReference type="PANTHER" id="PTHR24356:SF422">
    <property type="entry name" value="PROTEIN KINASE DOMAIN-CONTAINING PROTEIN"/>
    <property type="match status" value="1"/>
</dbReference>
<dbReference type="EMBL" id="JARKIF010000010">
    <property type="protein sequence ID" value="KAJ7628620.1"/>
    <property type="molecule type" value="Genomic_DNA"/>
</dbReference>
<dbReference type="InterPro" id="IPR050236">
    <property type="entry name" value="Ser_Thr_kinase_AGC"/>
</dbReference>
<feature type="domain" description="Protein kinase" evidence="10">
    <location>
        <begin position="91"/>
        <end position="386"/>
    </location>
</feature>
<evidence type="ECO:0000256" key="9">
    <source>
        <dbReference type="SAM" id="MobiDB-lite"/>
    </source>
</evidence>
<keyword evidence="5 11" id="KW-0418">Kinase</keyword>
<keyword evidence="12" id="KW-1185">Reference proteome</keyword>
<comment type="catalytic activity">
    <reaction evidence="8">
        <text>L-seryl-[protein] + ATP = O-phospho-L-seryl-[protein] + ADP + H(+)</text>
        <dbReference type="Rhea" id="RHEA:17989"/>
        <dbReference type="Rhea" id="RHEA-COMP:9863"/>
        <dbReference type="Rhea" id="RHEA-COMP:11604"/>
        <dbReference type="ChEBI" id="CHEBI:15378"/>
        <dbReference type="ChEBI" id="CHEBI:29999"/>
        <dbReference type="ChEBI" id="CHEBI:30616"/>
        <dbReference type="ChEBI" id="CHEBI:83421"/>
        <dbReference type="ChEBI" id="CHEBI:456216"/>
        <dbReference type="EC" id="2.7.11.1"/>
    </reaction>
</comment>
<dbReference type="PANTHER" id="PTHR24356">
    <property type="entry name" value="SERINE/THREONINE-PROTEIN KINASE"/>
    <property type="match status" value="1"/>
</dbReference>
<dbReference type="AlphaFoldDB" id="A0AAD7BR90"/>
<dbReference type="Gene3D" id="1.10.510.10">
    <property type="entry name" value="Transferase(Phosphotransferase) domain 1"/>
    <property type="match status" value="1"/>
</dbReference>
<dbReference type="InterPro" id="IPR000719">
    <property type="entry name" value="Prot_kinase_dom"/>
</dbReference>
<dbReference type="PROSITE" id="PS50011">
    <property type="entry name" value="PROTEIN_KINASE_DOM"/>
    <property type="match status" value="1"/>
</dbReference>
<evidence type="ECO:0000256" key="1">
    <source>
        <dbReference type="ARBA" id="ARBA00012513"/>
    </source>
</evidence>
<feature type="region of interest" description="Disordered" evidence="9">
    <location>
        <begin position="55"/>
        <end position="84"/>
    </location>
</feature>
<dbReference type="GO" id="GO:0005524">
    <property type="term" value="F:ATP binding"/>
    <property type="evidence" value="ECO:0007669"/>
    <property type="project" value="UniProtKB-KW"/>
</dbReference>
<dbReference type="Proteomes" id="UP001221142">
    <property type="component" value="Unassembled WGS sequence"/>
</dbReference>
<evidence type="ECO:0000256" key="8">
    <source>
        <dbReference type="ARBA" id="ARBA00048679"/>
    </source>
</evidence>
<evidence type="ECO:0000313" key="11">
    <source>
        <dbReference type="EMBL" id="KAJ7628620.1"/>
    </source>
</evidence>
<dbReference type="PROSITE" id="PS00108">
    <property type="entry name" value="PROTEIN_KINASE_ST"/>
    <property type="match status" value="1"/>
</dbReference>
<dbReference type="EC" id="2.7.11.1" evidence="1"/>
<dbReference type="InterPro" id="IPR008271">
    <property type="entry name" value="Ser/Thr_kinase_AS"/>
</dbReference>
<evidence type="ECO:0000256" key="7">
    <source>
        <dbReference type="ARBA" id="ARBA00047899"/>
    </source>
</evidence>
<keyword evidence="6" id="KW-0067">ATP-binding</keyword>
<feature type="region of interest" description="Disordered" evidence="9">
    <location>
        <begin position="1"/>
        <end position="35"/>
    </location>
</feature>
<comment type="catalytic activity">
    <reaction evidence="7">
        <text>L-threonyl-[protein] + ATP = O-phospho-L-threonyl-[protein] + ADP + H(+)</text>
        <dbReference type="Rhea" id="RHEA:46608"/>
        <dbReference type="Rhea" id="RHEA-COMP:11060"/>
        <dbReference type="Rhea" id="RHEA-COMP:11605"/>
        <dbReference type="ChEBI" id="CHEBI:15378"/>
        <dbReference type="ChEBI" id="CHEBI:30013"/>
        <dbReference type="ChEBI" id="CHEBI:30616"/>
        <dbReference type="ChEBI" id="CHEBI:61977"/>
        <dbReference type="ChEBI" id="CHEBI:456216"/>
        <dbReference type="EC" id="2.7.11.1"/>
    </reaction>
</comment>
<name>A0AAD7BR90_9AGAR</name>
<dbReference type="SMART" id="SM00220">
    <property type="entry name" value="S_TKc"/>
    <property type="match status" value="1"/>
</dbReference>
<evidence type="ECO:0000256" key="6">
    <source>
        <dbReference type="ARBA" id="ARBA00022840"/>
    </source>
</evidence>
<feature type="compositionally biased region" description="Polar residues" evidence="9">
    <location>
        <begin position="70"/>
        <end position="84"/>
    </location>
</feature>
<feature type="compositionally biased region" description="Low complexity" evidence="9">
    <location>
        <begin position="1"/>
        <end position="20"/>
    </location>
</feature>
<organism evidence="11 12">
    <name type="scientific">Roridomyces roridus</name>
    <dbReference type="NCBI Taxonomy" id="1738132"/>
    <lineage>
        <taxon>Eukaryota</taxon>
        <taxon>Fungi</taxon>
        <taxon>Dikarya</taxon>
        <taxon>Basidiomycota</taxon>
        <taxon>Agaricomycotina</taxon>
        <taxon>Agaricomycetes</taxon>
        <taxon>Agaricomycetidae</taxon>
        <taxon>Agaricales</taxon>
        <taxon>Marasmiineae</taxon>
        <taxon>Mycenaceae</taxon>
        <taxon>Roridomyces</taxon>
    </lineage>
</organism>
<evidence type="ECO:0000256" key="4">
    <source>
        <dbReference type="ARBA" id="ARBA00022741"/>
    </source>
</evidence>
<dbReference type="Pfam" id="PF00069">
    <property type="entry name" value="Pkinase"/>
    <property type="match status" value="1"/>
</dbReference>
<sequence>MPVVPRSPSKRPSASSAQSSNATIRAPKQKPSDSLLGSKKHVFFCITNEPIVLPVPPPSPKRPPSKAVPLSSTIRRPKSTTASGTPIPGPFLFLKRVQTGAYGEAVAVRELNDEWWQGTSPGRVMCIKMFNKAVAKMREWIPAIVQELLAYKNLACNVELEGMAYVMALEGSLQDASRLYFVMELMECDLQAVLNNGFKFSAKDNARRWICQLTLGISAIHTSGIIHRDIKPENLLLDSRGNIRITDFGSAHVEPGFGPGSGLTLRPTQGYASELTGTYAYMAPEMLANRKKPLSRRKMYGLAVDYWSLGCVVYQLLSGGVCIFDAEEELRKYKRWCETGGGTFSGELYPAFAELGDKDGSLVTGLLQLDPLQRFRASDIRHHAFFRRQDGSNDFDALLPPARERRHRTYFQTPAEDEALQHEIQNPRTFCPPKSKKHNSVAGVWGHKNLVTVSLDPPEDDNAFEHFGWVNPSGVWGQERV</sequence>
<evidence type="ECO:0000256" key="5">
    <source>
        <dbReference type="ARBA" id="ARBA00022777"/>
    </source>
</evidence>
<reference evidence="11" key="1">
    <citation type="submission" date="2023-03" db="EMBL/GenBank/DDBJ databases">
        <title>Massive genome expansion in bonnet fungi (Mycena s.s.) driven by repeated elements and novel gene families across ecological guilds.</title>
        <authorList>
            <consortium name="Lawrence Berkeley National Laboratory"/>
            <person name="Harder C.B."/>
            <person name="Miyauchi S."/>
            <person name="Viragh M."/>
            <person name="Kuo A."/>
            <person name="Thoen E."/>
            <person name="Andreopoulos B."/>
            <person name="Lu D."/>
            <person name="Skrede I."/>
            <person name="Drula E."/>
            <person name="Henrissat B."/>
            <person name="Morin E."/>
            <person name="Kohler A."/>
            <person name="Barry K."/>
            <person name="LaButti K."/>
            <person name="Morin E."/>
            <person name="Salamov A."/>
            <person name="Lipzen A."/>
            <person name="Mereny Z."/>
            <person name="Hegedus B."/>
            <person name="Baldrian P."/>
            <person name="Stursova M."/>
            <person name="Weitz H."/>
            <person name="Taylor A."/>
            <person name="Grigoriev I.V."/>
            <person name="Nagy L.G."/>
            <person name="Martin F."/>
            <person name="Kauserud H."/>
        </authorList>
    </citation>
    <scope>NUCLEOTIDE SEQUENCE</scope>
    <source>
        <strain evidence="11">9284</strain>
    </source>
</reference>
<protein>
    <recommendedName>
        <fullName evidence="1">non-specific serine/threonine protein kinase</fullName>
        <ecNumber evidence="1">2.7.11.1</ecNumber>
    </recommendedName>
</protein>
<dbReference type="GO" id="GO:0035556">
    <property type="term" value="P:intracellular signal transduction"/>
    <property type="evidence" value="ECO:0007669"/>
    <property type="project" value="TreeGrafter"/>
</dbReference>
<keyword evidence="2" id="KW-0723">Serine/threonine-protein kinase</keyword>
<proteinExistence type="predicted"/>
<comment type="caution">
    <text evidence="11">The sequence shown here is derived from an EMBL/GenBank/DDBJ whole genome shotgun (WGS) entry which is preliminary data.</text>
</comment>